<feature type="domain" description="SnoaL-like" evidence="1">
    <location>
        <begin position="7"/>
        <end position="103"/>
    </location>
</feature>
<dbReference type="AlphaFoldDB" id="A0A2T4U376"/>
<organism evidence="2 3">
    <name type="scientific">Alkalicoccus saliphilus</name>
    <dbReference type="NCBI Taxonomy" id="200989"/>
    <lineage>
        <taxon>Bacteria</taxon>
        <taxon>Bacillati</taxon>
        <taxon>Bacillota</taxon>
        <taxon>Bacilli</taxon>
        <taxon>Bacillales</taxon>
        <taxon>Bacillaceae</taxon>
        <taxon>Alkalicoccus</taxon>
    </lineage>
</organism>
<reference evidence="2 3" key="1">
    <citation type="submission" date="2018-03" db="EMBL/GenBank/DDBJ databases">
        <title>Alkalicoccus saliphilus sp. nov., isolated from a mineral pool.</title>
        <authorList>
            <person name="Zhao B."/>
        </authorList>
    </citation>
    <scope>NUCLEOTIDE SEQUENCE [LARGE SCALE GENOMIC DNA]</scope>
    <source>
        <strain evidence="2 3">6AG</strain>
    </source>
</reference>
<sequence length="118" mass="13366">MKTKEVIQAFNEAFAANDISFMADNMAENIVWEVKGETVIIGKQNVLNYLNDRGGEGIFNLTVENLLMEGSMAACSGVRHMENSEKIHDFCDIYTLNDENGMIEKVISFTAERQEEFF</sequence>
<evidence type="ECO:0000313" key="3">
    <source>
        <dbReference type="Proteomes" id="UP000240509"/>
    </source>
</evidence>
<dbReference type="InterPro" id="IPR032710">
    <property type="entry name" value="NTF2-like_dom_sf"/>
</dbReference>
<dbReference type="Gene3D" id="3.10.450.50">
    <property type="match status" value="1"/>
</dbReference>
<comment type="caution">
    <text evidence="2">The sequence shown here is derived from an EMBL/GenBank/DDBJ whole genome shotgun (WGS) entry which is preliminary data.</text>
</comment>
<name>A0A2T4U376_9BACI</name>
<evidence type="ECO:0000313" key="2">
    <source>
        <dbReference type="EMBL" id="PTL37829.1"/>
    </source>
</evidence>
<dbReference type="EMBL" id="PZJJ01000032">
    <property type="protein sequence ID" value="PTL37829.1"/>
    <property type="molecule type" value="Genomic_DNA"/>
</dbReference>
<accession>A0A2T4U376</accession>
<dbReference type="RefSeq" id="WP_107585958.1">
    <property type="nucleotide sequence ID" value="NZ_PZJJ01000032.1"/>
</dbReference>
<dbReference type="OrthoDB" id="6692273at2"/>
<dbReference type="Pfam" id="PF12680">
    <property type="entry name" value="SnoaL_2"/>
    <property type="match status" value="1"/>
</dbReference>
<protein>
    <recommendedName>
        <fullName evidence="1">SnoaL-like domain-containing protein</fullName>
    </recommendedName>
</protein>
<gene>
    <name evidence="2" type="ORF">C6Y45_14530</name>
</gene>
<dbReference type="Proteomes" id="UP000240509">
    <property type="component" value="Unassembled WGS sequence"/>
</dbReference>
<keyword evidence="3" id="KW-1185">Reference proteome</keyword>
<dbReference type="SUPFAM" id="SSF54427">
    <property type="entry name" value="NTF2-like"/>
    <property type="match status" value="1"/>
</dbReference>
<proteinExistence type="predicted"/>
<evidence type="ECO:0000259" key="1">
    <source>
        <dbReference type="Pfam" id="PF12680"/>
    </source>
</evidence>
<dbReference type="InterPro" id="IPR037401">
    <property type="entry name" value="SnoaL-like"/>
</dbReference>